<comment type="caution">
    <text evidence="1">The sequence shown here is derived from an EMBL/GenBank/DDBJ whole genome shotgun (WGS) entry which is preliminary data.</text>
</comment>
<accession>A0A4Y4B878</accession>
<protein>
    <submittedName>
        <fullName evidence="1">Uncharacterized protein</fullName>
    </submittedName>
</protein>
<sequence length="337" mass="37457">MSPRAAESHDREEFAWLPGRQFHAVVQQMRPDRLDPRKHAHGSGREYAAALHSDRGFADPEFPPLDSQAVEDVFHGPTPYRVRGDYTIEQHCQCVSTKTRRHQNVRETIIGKTSRERDPPRKLKDLVTQRVSCAPTFEASQLRQLRGRIDFGGPIRHTTKSESSIQQTLREQVLVPPRQGSISAVSVPPPVAHADRAVHTRDRDLIASRAPSAESDSYRNHATTRAFDLSRGSTMSTGATAGFAEQCTIRKPTQNLDLPESASRCHPDGEGSILASQRQPEVLFADCICGAKPRPVARRRFPRIQANGNWKPGTRGHAALTGDRDRRGLPVWSVAAV</sequence>
<evidence type="ECO:0000313" key="2">
    <source>
        <dbReference type="Proteomes" id="UP000317410"/>
    </source>
</evidence>
<organism evidence="1 2">
    <name type="scientific">Microbacterium maritypicum</name>
    <name type="common">Microbacterium liquefaciens</name>
    <dbReference type="NCBI Taxonomy" id="33918"/>
    <lineage>
        <taxon>Bacteria</taxon>
        <taxon>Bacillati</taxon>
        <taxon>Actinomycetota</taxon>
        <taxon>Actinomycetes</taxon>
        <taxon>Micrococcales</taxon>
        <taxon>Microbacteriaceae</taxon>
        <taxon>Microbacterium</taxon>
    </lineage>
</organism>
<dbReference type="Proteomes" id="UP000317410">
    <property type="component" value="Unassembled WGS sequence"/>
</dbReference>
<dbReference type="AlphaFoldDB" id="A0A4Y4B878"/>
<reference evidence="1 2" key="1">
    <citation type="submission" date="2019-06" db="EMBL/GenBank/DDBJ databases">
        <title>Whole genome shotgun sequence of Microbacterium liquefaciens NBRC 15037.</title>
        <authorList>
            <person name="Hosoyama A."/>
            <person name="Uohara A."/>
            <person name="Ohji S."/>
            <person name="Ichikawa N."/>
        </authorList>
    </citation>
    <scope>NUCLEOTIDE SEQUENCE [LARGE SCALE GENOMIC DNA]</scope>
    <source>
        <strain evidence="1 2">NBRC 15037</strain>
    </source>
</reference>
<dbReference type="EMBL" id="BJNQ01000027">
    <property type="protein sequence ID" value="GEC76805.1"/>
    <property type="molecule type" value="Genomic_DNA"/>
</dbReference>
<gene>
    <name evidence="1" type="ORF">MLI01_29500</name>
</gene>
<evidence type="ECO:0000313" key="1">
    <source>
        <dbReference type="EMBL" id="GEC76805.1"/>
    </source>
</evidence>
<name>A0A4Y4B878_MICMQ</name>
<proteinExistence type="predicted"/>